<dbReference type="RefSeq" id="XP_041559492.1">
    <property type="nucleotide sequence ID" value="XM_041693576.1"/>
</dbReference>
<evidence type="ECO:0000256" key="1">
    <source>
        <dbReference type="SAM" id="Phobius"/>
    </source>
</evidence>
<feature type="transmembrane region" description="Helical" evidence="1">
    <location>
        <begin position="50"/>
        <end position="75"/>
    </location>
</feature>
<dbReference type="Proteomes" id="UP000654913">
    <property type="component" value="Chromosome 6"/>
</dbReference>
<evidence type="ECO:0000313" key="2">
    <source>
        <dbReference type="EMBL" id="BCS27298.1"/>
    </source>
</evidence>
<dbReference type="OrthoDB" id="4504921at2759"/>
<gene>
    <name evidence="2" type="ORF">APUU_60346A</name>
</gene>
<dbReference type="KEGG" id="apuu:APUU_60346A"/>
<keyword evidence="1" id="KW-0812">Transmembrane</keyword>
<accession>A0A7R7XUU9</accession>
<proteinExistence type="predicted"/>
<organism evidence="2 3">
    <name type="scientific">Aspergillus puulaauensis</name>
    <dbReference type="NCBI Taxonomy" id="1220207"/>
    <lineage>
        <taxon>Eukaryota</taxon>
        <taxon>Fungi</taxon>
        <taxon>Dikarya</taxon>
        <taxon>Ascomycota</taxon>
        <taxon>Pezizomycotina</taxon>
        <taxon>Eurotiomycetes</taxon>
        <taxon>Eurotiomycetidae</taxon>
        <taxon>Eurotiales</taxon>
        <taxon>Aspergillaceae</taxon>
        <taxon>Aspergillus</taxon>
    </lineage>
</organism>
<sequence>MAESIDISTGGVTQSIVVFDAICMIVDLTCIGYTAALVHRGRGRPRTLPLWTTLSCLIAWILYLGFDVFEFVLISTNQDPSSVVSSGGPNAFVTGFQWLATCLTFHVLYALIHLMLDQTQPVKSKSKSNTPWRKTRVFHRVCFAVIVVAACLSFAMLCARLYFTYRGPDVPTLSAYGPIQGVGAIIAWTASIENMAWSIHVGVRYPRCLGGHILPTLLLITAAIFWSISNCLIAIEISLTCLISTICVKGGTIFDLSPIAGGSIRILIALSRIMYWAAIVVFCFRYSSIQNEGGLGSENDEALDSLNQKQDDDAGVEVQMVCYEADSKAYIAELPGDYNQVCEAESHQIAEVGESEKYELPDFQSLDVKEKGNKDAVVTESAIL</sequence>
<feature type="transmembrane region" description="Helical" evidence="1">
    <location>
        <begin position="16"/>
        <end position="38"/>
    </location>
</feature>
<feature type="transmembrane region" description="Helical" evidence="1">
    <location>
        <begin position="95"/>
        <end position="116"/>
    </location>
</feature>
<protein>
    <submittedName>
        <fullName evidence="2">Uncharacterized protein</fullName>
    </submittedName>
</protein>
<dbReference type="EMBL" id="AP024448">
    <property type="protein sequence ID" value="BCS27298.1"/>
    <property type="molecule type" value="Genomic_DNA"/>
</dbReference>
<feature type="transmembrane region" description="Helical" evidence="1">
    <location>
        <begin position="137"/>
        <end position="163"/>
    </location>
</feature>
<keyword evidence="1" id="KW-0472">Membrane</keyword>
<feature type="transmembrane region" description="Helical" evidence="1">
    <location>
        <begin position="175"/>
        <end position="197"/>
    </location>
</feature>
<reference evidence="2" key="1">
    <citation type="submission" date="2021-01" db="EMBL/GenBank/DDBJ databases">
        <authorList>
            <consortium name="Aspergillus puulaauensis MK2 genome sequencing consortium"/>
            <person name="Kazuki M."/>
            <person name="Futagami T."/>
        </authorList>
    </citation>
    <scope>NUCLEOTIDE SEQUENCE</scope>
    <source>
        <strain evidence="2">MK2</strain>
    </source>
</reference>
<dbReference type="AlphaFoldDB" id="A0A7R7XUU9"/>
<feature type="transmembrane region" description="Helical" evidence="1">
    <location>
        <begin position="266"/>
        <end position="287"/>
    </location>
</feature>
<name>A0A7R7XUU9_9EURO</name>
<feature type="transmembrane region" description="Helical" evidence="1">
    <location>
        <begin position="209"/>
        <end position="228"/>
    </location>
</feature>
<evidence type="ECO:0000313" key="3">
    <source>
        <dbReference type="Proteomes" id="UP000654913"/>
    </source>
</evidence>
<reference evidence="2" key="2">
    <citation type="submission" date="2021-02" db="EMBL/GenBank/DDBJ databases">
        <title>Aspergillus puulaauensis MK2 genome sequence.</title>
        <authorList>
            <person name="Futagami T."/>
            <person name="Mori K."/>
            <person name="Kadooka C."/>
            <person name="Tanaka T."/>
        </authorList>
    </citation>
    <scope>NUCLEOTIDE SEQUENCE</scope>
    <source>
        <strain evidence="2">MK2</strain>
    </source>
</reference>
<keyword evidence="3" id="KW-1185">Reference proteome</keyword>
<keyword evidence="1" id="KW-1133">Transmembrane helix</keyword>
<dbReference type="GeneID" id="64977303"/>